<dbReference type="CDD" id="cd03756">
    <property type="entry name" value="proteasome_alpha_archeal"/>
    <property type="match status" value="1"/>
</dbReference>
<dbReference type="Proteomes" id="UP001183006">
    <property type="component" value="Chromosome"/>
</dbReference>
<dbReference type="NCBIfam" id="NF003075">
    <property type="entry name" value="PRK03996.1"/>
    <property type="match status" value="1"/>
</dbReference>
<dbReference type="GO" id="GO:0006511">
    <property type="term" value="P:ubiquitin-dependent protein catabolic process"/>
    <property type="evidence" value="ECO:0007669"/>
    <property type="project" value="InterPro"/>
</dbReference>
<dbReference type="Pfam" id="PF10584">
    <property type="entry name" value="Proteasome_A_N"/>
    <property type="match status" value="1"/>
</dbReference>
<dbReference type="InterPro" id="IPR023332">
    <property type="entry name" value="Proteasome_alpha-type"/>
</dbReference>
<organism evidence="10 11">
    <name type="scientific">Methanolobus mangrovi</name>
    <dbReference type="NCBI Taxonomy" id="3072977"/>
    <lineage>
        <taxon>Archaea</taxon>
        <taxon>Methanobacteriati</taxon>
        <taxon>Methanobacteriota</taxon>
        <taxon>Stenosarchaea group</taxon>
        <taxon>Methanomicrobia</taxon>
        <taxon>Methanosarcinales</taxon>
        <taxon>Methanosarcinaceae</taxon>
        <taxon>Methanolobus</taxon>
    </lineage>
</organism>
<evidence type="ECO:0000256" key="7">
    <source>
        <dbReference type="RuleBase" id="RU000552"/>
    </source>
</evidence>
<keyword evidence="10" id="KW-0378">Hydrolase</keyword>
<dbReference type="InterPro" id="IPR029055">
    <property type="entry name" value="Ntn_hydrolases_N"/>
</dbReference>
<evidence type="ECO:0000256" key="5">
    <source>
        <dbReference type="HAMAP-Rule" id="MF_00289"/>
    </source>
</evidence>
<dbReference type="InterPro" id="IPR050115">
    <property type="entry name" value="Proteasome_alpha"/>
</dbReference>
<evidence type="ECO:0000313" key="10">
    <source>
        <dbReference type="EMBL" id="WMW23424.1"/>
    </source>
</evidence>
<dbReference type="PROSITE" id="PS51475">
    <property type="entry name" value="PROTEASOME_ALPHA_2"/>
    <property type="match status" value="1"/>
</dbReference>
<keyword evidence="11" id="KW-1185">Reference proteome</keyword>
<proteinExistence type="inferred from homology"/>
<evidence type="ECO:0000256" key="4">
    <source>
        <dbReference type="ARBA" id="ARBA00062996"/>
    </source>
</evidence>
<evidence type="ECO:0000256" key="3">
    <source>
        <dbReference type="ARBA" id="ARBA00022942"/>
    </source>
</evidence>
<evidence type="ECO:0000256" key="6">
    <source>
        <dbReference type="PROSITE-ProRule" id="PRU00808"/>
    </source>
</evidence>
<keyword evidence="3 5" id="KW-0647">Proteasome</keyword>
<comment type="function">
    <text evidence="5 7">Component of the proteasome core, a large protease complex with broad specificity involved in protein degradation.</text>
</comment>
<dbReference type="PANTHER" id="PTHR11599">
    <property type="entry name" value="PROTEASOME SUBUNIT ALPHA/BETA"/>
    <property type="match status" value="1"/>
</dbReference>
<gene>
    <name evidence="5 10" type="primary">psmA</name>
    <name evidence="10" type="ORF">RE476_01110</name>
</gene>
<dbReference type="SMART" id="SM00948">
    <property type="entry name" value="Proteasome_A_N"/>
    <property type="match status" value="1"/>
</dbReference>
<dbReference type="RefSeq" id="WP_309309540.1">
    <property type="nucleotide sequence ID" value="NZ_CP133594.1"/>
</dbReference>
<dbReference type="GO" id="GO:0019773">
    <property type="term" value="C:proteasome core complex, alpha-subunit complex"/>
    <property type="evidence" value="ECO:0007669"/>
    <property type="project" value="UniProtKB-UniRule"/>
</dbReference>
<protein>
    <recommendedName>
        <fullName evidence="5 7">Proteasome subunit alpha</fullName>
    </recommendedName>
    <alternativeName>
        <fullName evidence="5">20S proteasome alpha subunit</fullName>
    </alternativeName>
    <alternativeName>
        <fullName evidence="5">Proteasome core protein PsmA</fullName>
    </alternativeName>
</protein>
<comment type="subunit">
    <text evidence="5 7">The 20S proteasome core is composed of 14 alpha and 14 beta subunits that assemble into four stacked heptameric rings, resulting in a barrel-shaped structure. The two inner rings, each composed of seven catalytic beta subunits, are sandwiched by two outer rings, each composed of seven alpha subunits. The catalytic chamber with the active sites is on the inside of the barrel. Has a gated structure, the ends of the cylinder being occluded by the N-termini of the alpha-subunits. Is capped at one or both ends by the proteasome regulatory ATPase, PAN.</text>
</comment>
<comment type="subcellular location">
    <subcellularLocation>
        <location evidence="1 5 7">Cytoplasm</location>
    </subcellularLocation>
</comment>
<dbReference type="EMBL" id="CP133594">
    <property type="protein sequence ID" value="WMW23424.1"/>
    <property type="molecule type" value="Genomic_DNA"/>
</dbReference>
<comment type="activity regulation">
    <text evidence="5">The formation of the proteasomal ATPase PAN-20S proteasome complex, via the docking of the C-termini of PAN into the intersubunit pockets in the alpha-rings, triggers opening of the gate for substrate entry. Interconversion between the open-gate and close-gate conformations leads to a dynamic regulation of the 20S proteasome proteolysis activity.</text>
</comment>
<dbReference type="InterPro" id="IPR000426">
    <property type="entry name" value="Proteasome_asu_N"/>
</dbReference>
<feature type="domain" description="Proteasome alpha-type subunits" evidence="9">
    <location>
        <begin position="9"/>
        <end position="31"/>
    </location>
</feature>
<dbReference type="Gene3D" id="3.60.20.10">
    <property type="entry name" value="Glutamine Phosphoribosylpyrophosphate, subunit 1, domain 1"/>
    <property type="match status" value="1"/>
</dbReference>
<dbReference type="PROSITE" id="PS00388">
    <property type="entry name" value="PROTEASOME_ALPHA_1"/>
    <property type="match status" value="1"/>
</dbReference>
<dbReference type="GO" id="GO:0010498">
    <property type="term" value="P:proteasomal protein catabolic process"/>
    <property type="evidence" value="ECO:0007669"/>
    <property type="project" value="UniProtKB-UniRule"/>
</dbReference>
<feature type="region of interest" description="Disordered" evidence="8">
    <location>
        <begin position="242"/>
        <end position="262"/>
    </location>
</feature>
<dbReference type="SUPFAM" id="SSF56235">
    <property type="entry name" value="N-terminal nucleophile aminohydrolases (Ntn hydrolases)"/>
    <property type="match status" value="1"/>
</dbReference>
<dbReference type="InterPro" id="IPR019982">
    <property type="entry name" value="Proteasome_asu_arc"/>
</dbReference>
<evidence type="ECO:0000256" key="2">
    <source>
        <dbReference type="ARBA" id="ARBA00022490"/>
    </source>
</evidence>
<evidence type="ECO:0000256" key="8">
    <source>
        <dbReference type="SAM" id="MobiDB-lite"/>
    </source>
</evidence>
<evidence type="ECO:0000256" key="1">
    <source>
        <dbReference type="ARBA" id="ARBA00004496"/>
    </source>
</evidence>
<accession>A0AA51UID4</accession>
<dbReference type="AlphaFoldDB" id="A0AA51UID4"/>
<dbReference type="HAMAP" id="MF_00289_A">
    <property type="entry name" value="Proteasome_A_A"/>
    <property type="match status" value="1"/>
</dbReference>
<dbReference type="GO" id="GO:0004298">
    <property type="term" value="F:threonine-type endopeptidase activity"/>
    <property type="evidence" value="ECO:0007669"/>
    <property type="project" value="InterPro"/>
</dbReference>
<dbReference type="Pfam" id="PF00227">
    <property type="entry name" value="Proteasome"/>
    <property type="match status" value="1"/>
</dbReference>
<comment type="subunit">
    <text evidence="4">The 20S proteasome core is composed of 14 alpha and 14 beta subunits that assemble into four stacked heptameric rings, resulting in a barrel-shaped structure. The two inner rings, each composed of seven catalytic beta subunits, are sandwiched by two outer rings, each composed of seven alpha subunits. H.volcanii produces at least 2 types of 20S proteasomes: an alpha1-beta proteasome and a proteasome containing all three subunits (alpha1, alpha2, and beta) that appears to be asymmetrical with homo-oligomeric alpha1 and alpha2 rings positioned on separate ends. The catalytic chamber with the active sites is on the inside of the barrel. Has probably a gated structure, the ends of the cylinder being occluded by the N-termini of the alpha-subunits. Is likely capped at one or both ends by the proteasome regulatory ATPase, PAN.</text>
</comment>
<dbReference type="FunFam" id="3.60.20.10:FF:000004">
    <property type="entry name" value="Proteasome subunit alpha type-4"/>
    <property type="match status" value="1"/>
</dbReference>
<comment type="similarity">
    <text evidence="5 6 7">Belongs to the peptidase T1A family.</text>
</comment>
<evidence type="ECO:0000259" key="9">
    <source>
        <dbReference type="PROSITE" id="PS00388"/>
    </source>
</evidence>
<keyword evidence="2 5" id="KW-0963">Cytoplasm</keyword>
<name>A0AA51UID4_9EURY</name>
<sequence length="262" mass="28864">MQMTPQMGYDRAITVFSPDGRLFQVEYAREAVKRGTTAAGIKAKDGVVLLVDKRITSRLIEAESIEKIFQIDDHIGVATSGLVADARALVDRARVEAQVNMVSYDEPIGVEVIAKKICDHKQTYTQYGGVRPYGTALLIAGVDDSSPRLFETDPSGALLEYKATAIGAGRNAFMEIFEADYKADMDIDAAIMLGMKALYTSTEGKVDAATLELGVVTLEARQFRKLSEEEVATYVSRVREELKDTVEEEKKDESESKDETTE</sequence>
<dbReference type="GO" id="GO:0005737">
    <property type="term" value="C:cytoplasm"/>
    <property type="evidence" value="ECO:0007669"/>
    <property type="project" value="UniProtKB-SubCell"/>
</dbReference>
<dbReference type="KEGG" id="mmav:RE476_01110"/>
<reference evidence="10" key="1">
    <citation type="submission" date="2023-08" db="EMBL/GenBank/DDBJ databases">
        <title>Methanolobus mangrovi sp. nov. and Methanolobus sediminis sp. nov, two novel methylotrophic methanogens isolated from mangrove sediments in China.</title>
        <authorList>
            <person name="Zhou J."/>
        </authorList>
    </citation>
    <scope>NUCLEOTIDE SEQUENCE</scope>
    <source>
        <strain evidence="10">FTZ2</strain>
    </source>
</reference>
<evidence type="ECO:0000313" key="11">
    <source>
        <dbReference type="Proteomes" id="UP001183006"/>
    </source>
</evidence>
<dbReference type="GeneID" id="84228697"/>
<dbReference type="NCBIfam" id="TIGR03633">
    <property type="entry name" value="arc_protsome_A"/>
    <property type="match status" value="1"/>
</dbReference>
<dbReference type="InterPro" id="IPR001353">
    <property type="entry name" value="Proteasome_sua/b"/>
</dbReference>